<keyword evidence="1" id="KW-0472">Membrane</keyword>
<reference evidence="2 3" key="1">
    <citation type="submission" date="2018-05" db="EMBL/GenBank/DDBJ databases">
        <title>Paenibacillus flagellatus sp. nov., isolated from selenium mineral soil.</title>
        <authorList>
            <person name="Dai X."/>
        </authorList>
    </citation>
    <scope>NUCLEOTIDE SEQUENCE [LARGE SCALE GENOMIC DNA]</scope>
    <source>
        <strain evidence="2 3">DXL2</strain>
    </source>
</reference>
<keyword evidence="1" id="KW-1133">Transmembrane helix</keyword>
<protein>
    <submittedName>
        <fullName evidence="2">Uncharacterized protein</fullName>
    </submittedName>
</protein>
<dbReference type="Proteomes" id="UP000247476">
    <property type="component" value="Unassembled WGS sequence"/>
</dbReference>
<sequence length="115" mass="12809">MTLSRNVRTIVLLAFALSLLWTFLVPTAERVVTPVSKTIPAVSAKASFHSPSGAPAHPVQKLRLLLALVAVFMPFPIAIVRADRVRIRLQRFAPPVALLRKQLLLRSLRFGSRYL</sequence>
<feature type="transmembrane region" description="Helical" evidence="1">
    <location>
        <begin position="62"/>
        <end position="82"/>
    </location>
</feature>
<organism evidence="2 3">
    <name type="scientific">Paenibacillus flagellatus</name>
    <dbReference type="NCBI Taxonomy" id="2211139"/>
    <lineage>
        <taxon>Bacteria</taxon>
        <taxon>Bacillati</taxon>
        <taxon>Bacillota</taxon>
        <taxon>Bacilli</taxon>
        <taxon>Bacillales</taxon>
        <taxon>Paenibacillaceae</taxon>
        <taxon>Paenibacillus</taxon>
    </lineage>
</organism>
<comment type="caution">
    <text evidence="2">The sequence shown here is derived from an EMBL/GenBank/DDBJ whole genome shotgun (WGS) entry which is preliminary data.</text>
</comment>
<accession>A0A2V5K3H8</accession>
<keyword evidence="3" id="KW-1185">Reference proteome</keyword>
<name>A0A2V5K3H8_9BACL</name>
<evidence type="ECO:0000256" key="1">
    <source>
        <dbReference type="SAM" id="Phobius"/>
    </source>
</evidence>
<proteinExistence type="predicted"/>
<evidence type="ECO:0000313" key="2">
    <source>
        <dbReference type="EMBL" id="PYI53788.1"/>
    </source>
</evidence>
<dbReference type="EMBL" id="QJVJ01000006">
    <property type="protein sequence ID" value="PYI53788.1"/>
    <property type="molecule type" value="Genomic_DNA"/>
</dbReference>
<dbReference type="AlphaFoldDB" id="A0A2V5K3H8"/>
<dbReference type="OrthoDB" id="2623548at2"/>
<dbReference type="RefSeq" id="WP_110840776.1">
    <property type="nucleotide sequence ID" value="NZ_QJVJ01000006.1"/>
</dbReference>
<gene>
    <name evidence="2" type="ORF">DLM86_14600</name>
</gene>
<keyword evidence="1" id="KW-0812">Transmembrane</keyword>
<evidence type="ECO:0000313" key="3">
    <source>
        <dbReference type="Proteomes" id="UP000247476"/>
    </source>
</evidence>